<reference evidence="5 6" key="1">
    <citation type="submission" date="2018-01" db="EMBL/GenBank/DDBJ databases">
        <title>Genome Sequencing and Assembly of Anaerobacter polyendosporus strain CT4.</title>
        <authorList>
            <person name="Tachaapaikoon C."/>
            <person name="Sutheeworapong S."/>
            <person name="Jenjaroenpun P."/>
            <person name="Wongsurawat T."/>
            <person name="Nookeaw I."/>
            <person name="Cheawchanlertfa P."/>
            <person name="Kosugi A."/>
            <person name="Cheevadhanarak S."/>
            <person name="Ratanakhanokchai K."/>
        </authorList>
    </citation>
    <scope>NUCLEOTIDE SEQUENCE [LARGE SCALE GENOMIC DNA]</scope>
    <source>
        <strain evidence="5 6">CT4</strain>
    </source>
</reference>
<dbReference type="PANTHER" id="PTHR43792">
    <property type="entry name" value="GNAT FAMILY, PUTATIVE (AFU_ORTHOLOGUE AFUA_3G00765)-RELATED-RELATED"/>
    <property type="match status" value="1"/>
</dbReference>
<keyword evidence="2" id="KW-0012">Acyltransferase</keyword>
<feature type="domain" description="N-acetyltransferase" evidence="4">
    <location>
        <begin position="142"/>
        <end position="306"/>
    </location>
</feature>
<gene>
    <name evidence="5" type="ORF">C1I91_00265</name>
</gene>
<dbReference type="RefSeq" id="WP_128210694.1">
    <property type="nucleotide sequence ID" value="NZ_CP025746.1"/>
</dbReference>
<evidence type="ECO:0000313" key="6">
    <source>
        <dbReference type="Proteomes" id="UP000286268"/>
    </source>
</evidence>
<dbReference type="InterPro" id="IPR016181">
    <property type="entry name" value="Acyl_CoA_acyltransferase"/>
</dbReference>
<dbReference type="GO" id="GO:0005737">
    <property type="term" value="C:cytoplasm"/>
    <property type="evidence" value="ECO:0007669"/>
    <property type="project" value="TreeGrafter"/>
</dbReference>
<dbReference type="Pfam" id="PF13302">
    <property type="entry name" value="Acetyltransf_3"/>
    <property type="match status" value="1"/>
</dbReference>
<dbReference type="Proteomes" id="UP000286268">
    <property type="component" value="Chromosome"/>
</dbReference>
<proteinExistence type="inferred from homology"/>
<evidence type="ECO:0000256" key="1">
    <source>
        <dbReference type="ARBA" id="ARBA00022679"/>
    </source>
</evidence>
<evidence type="ECO:0000313" key="5">
    <source>
        <dbReference type="EMBL" id="QAA30243.1"/>
    </source>
</evidence>
<comment type="similarity">
    <text evidence="3">Belongs to the acetyltransferase family. RimJ subfamily.</text>
</comment>
<keyword evidence="1 5" id="KW-0808">Transferase</keyword>
<dbReference type="PANTHER" id="PTHR43792:SF8">
    <property type="entry name" value="[RIBOSOMAL PROTEIN US5]-ALANINE N-ACETYLTRANSFERASE"/>
    <property type="match status" value="1"/>
</dbReference>
<dbReference type="PROSITE" id="PS51186">
    <property type="entry name" value="GNAT"/>
    <property type="match status" value="1"/>
</dbReference>
<evidence type="ECO:0000259" key="4">
    <source>
        <dbReference type="PROSITE" id="PS51186"/>
    </source>
</evidence>
<dbReference type="OrthoDB" id="9801656at2"/>
<name>A0A3R5QV81_9CLOT</name>
<keyword evidence="6" id="KW-1185">Reference proteome</keyword>
<evidence type="ECO:0000256" key="3">
    <source>
        <dbReference type="ARBA" id="ARBA00038502"/>
    </source>
</evidence>
<evidence type="ECO:0000256" key="2">
    <source>
        <dbReference type="ARBA" id="ARBA00023315"/>
    </source>
</evidence>
<organism evidence="5 6">
    <name type="scientific">Clostridium manihotivorum</name>
    <dbReference type="NCBI Taxonomy" id="2320868"/>
    <lineage>
        <taxon>Bacteria</taxon>
        <taxon>Bacillati</taxon>
        <taxon>Bacillota</taxon>
        <taxon>Clostridia</taxon>
        <taxon>Eubacteriales</taxon>
        <taxon>Clostridiaceae</taxon>
        <taxon>Clostridium</taxon>
    </lineage>
</organism>
<dbReference type="EMBL" id="CP025746">
    <property type="protein sequence ID" value="QAA30243.1"/>
    <property type="molecule type" value="Genomic_DNA"/>
</dbReference>
<dbReference type="SUPFAM" id="SSF55729">
    <property type="entry name" value="Acyl-CoA N-acyltransferases (Nat)"/>
    <property type="match status" value="1"/>
</dbReference>
<dbReference type="InterPro" id="IPR000182">
    <property type="entry name" value="GNAT_dom"/>
</dbReference>
<dbReference type="Gene3D" id="3.40.630.30">
    <property type="match status" value="2"/>
</dbReference>
<dbReference type="KEGG" id="cmah:C1I91_00265"/>
<dbReference type="InterPro" id="IPR051531">
    <property type="entry name" value="N-acetyltransferase"/>
</dbReference>
<sequence>MAEKKTISIELIRGTDKDYIIKDYSGITIGRFNVIEFEPENQRATIRFKFYRNDNYQMMKKALEKCLENIFKGNKIYKVNVLANESSNVSAFFDLGFILEGILSNNLVQNDCHKSELLFGINLNDFRNFQNITILKLKGRRIELRNLTPEHTSQLLEFYIRNEKHLKTFEPARDKSFYTYDTQLSILLESYKQFMNGSSIDFGIFLNSELIGKIKLSNIVLGVFKSGILGYSMDEKHCGLGYMKEAVNLLIDYCFNDMGLHRLEASTLVDNLKSQNVLLKCGFKKIGLNEKYLFINGEWRDHITFCKINDI</sequence>
<accession>A0A3R5QV81</accession>
<dbReference type="AlphaFoldDB" id="A0A3R5QV81"/>
<dbReference type="GO" id="GO:0008999">
    <property type="term" value="F:protein-N-terminal-alanine acetyltransferase activity"/>
    <property type="evidence" value="ECO:0007669"/>
    <property type="project" value="TreeGrafter"/>
</dbReference>
<protein>
    <submittedName>
        <fullName evidence="5">GNAT family N-acetyltransferase</fullName>
    </submittedName>
</protein>